<dbReference type="InterPro" id="IPR036249">
    <property type="entry name" value="Thioredoxin-like_sf"/>
</dbReference>
<dbReference type="InterPro" id="IPR000866">
    <property type="entry name" value="AhpC/TSA"/>
</dbReference>
<dbReference type="Proteomes" id="UP000267017">
    <property type="component" value="Unassembled WGS sequence"/>
</dbReference>
<dbReference type="InterPro" id="IPR013766">
    <property type="entry name" value="Thioredoxin_domain"/>
</dbReference>
<name>A0A3P3UBD9_9BACL</name>
<dbReference type="PANTHER" id="PTHR42852">
    <property type="entry name" value="THIOL:DISULFIDE INTERCHANGE PROTEIN DSBE"/>
    <property type="match status" value="1"/>
</dbReference>
<dbReference type="Pfam" id="PF00578">
    <property type="entry name" value="AhpC-TSA"/>
    <property type="match status" value="1"/>
</dbReference>
<dbReference type="PANTHER" id="PTHR42852:SF1">
    <property type="entry name" value="THIOREDOXIN-LIKE PROTEIN YNEN"/>
    <property type="match status" value="1"/>
</dbReference>
<dbReference type="AlphaFoldDB" id="A0A3P3UBD9"/>
<evidence type="ECO:0000313" key="3">
    <source>
        <dbReference type="EMBL" id="RRJ67660.1"/>
    </source>
</evidence>
<evidence type="ECO:0000259" key="2">
    <source>
        <dbReference type="PROSITE" id="PS51352"/>
    </source>
</evidence>
<sequence>MLVLLVLVLLDQGTREGWRSVLGWAGSEAAAGKDGQSLAAMAAEGAPKPGTPSPSFSLTGLDGKRYDVGGKRDKPLLLNFWASWCDPCKEEAPELVKLADKYKDSLDVYGVNVTFYDKLDDAKAFVQNYGYTFPVLLDEKEKVYSQFNGVAFPTNVLIDENGIIQDVILGVISPEELEAKIKKLL</sequence>
<dbReference type="EMBL" id="RRCN01000001">
    <property type="protein sequence ID" value="RRJ67660.1"/>
    <property type="molecule type" value="Genomic_DNA"/>
</dbReference>
<evidence type="ECO:0000256" key="1">
    <source>
        <dbReference type="ARBA" id="ARBA00023157"/>
    </source>
</evidence>
<dbReference type="GO" id="GO:0016491">
    <property type="term" value="F:oxidoreductase activity"/>
    <property type="evidence" value="ECO:0007669"/>
    <property type="project" value="InterPro"/>
</dbReference>
<accession>A0A3P3UBD9</accession>
<dbReference type="SUPFAM" id="SSF52833">
    <property type="entry name" value="Thioredoxin-like"/>
    <property type="match status" value="1"/>
</dbReference>
<reference evidence="3 4" key="1">
    <citation type="submission" date="2018-11" db="EMBL/GenBank/DDBJ databases">
        <title>Genome sequencing of Paenibacillus sp. KCOM 3021 (= ChDC PVNT-B20).</title>
        <authorList>
            <person name="Kook J.-K."/>
            <person name="Park S.-N."/>
            <person name="Lim Y.K."/>
        </authorList>
    </citation>
    <scope>NUCLEOTIDE SEQUENCE [LARGE SCALE GENOMIC DNA]</scope>
    <source>
        <strain evidence="3 4">KCOM 3021</strain>
    </source>
</reference>
<keyword evidence="1" id="KW-1015">Disulfide bond</keyword>
<dbReference type="GO" id="GO:0016209">
    <property type="term" value="F:antioxidant activity"/>
    <property type="evidence" value="ECO:0007669"/>
    <property type="project" value="InterPro"/>
</dbReference>
<dbReference type="OrthoDB" id="25753at2"/>
<proteinExistence type="predicted"/>
<dbReference type="CDD" id="cd02966">
    <property type="entry name" value="TlpA_like_family"/>
    <property type="match status" value="1"/>
</dbReference>
<feature type="domain" description="Thioredoxin" evidence="2">
    <location>
        <begin position="47"/>
        <end position="185"/>
    </location>
</feature>
<protein>
    <submittedName>
        <fullName evidence="3">TlpA family protein disulfide reductase</fullName>
    </submittedName>
</protein>
<comment type="caution">
    <text evidence="3">The sequence shown here is derived from an EMBL/GenBank/DDBJ whole genome shotgun (WGS) entry which is preliminary data.</text>
</comment>
<gene>
    <name evidence="3" type="ORF">EHV15_19190</name>
</gene>
<dbReference type="InterPro" id="IPR050553">
    <property type="entry name" value="Thioredoxin_ResA/DsbE_sf"/>
</dbReference>
<evidence type="ECO:0000313" key="4">
    <source>
        <dbReference type="Proteomes" id="UP000267017"/>
    </source>
</evidence>
<dbReference type="Gene3D" id="3.40.30.10">
    <property type="entry name" value="Glutaredoxin"/>
    <property type="match status" value="1"/>
</dbReference>
<keyword evidence="4" id="KW-1185">Reference proteome</keyword>
<dbReference type="PROSITE" id="PS51352">
    <property type="entry name" value="THIOREDOXIN_2"/>
    <property type="match status" value="1"/>
</dbReference>
<organism evidence="3 4">
    <name type="scientific">Paenibacillus oralis</name>
    <dbReference type="NCBI Taxonomy" id="2490856"/>
    <lineage>
        <taxon>Bacteria</taxon>
        <taxon>Bacillati</taxon>
        <taxon>Bacillota</taxon>
        <taxon>Bacilli</taxon>
        <taxon>Bacillales</taxon>
        <taxon>Paenibacillaceae</taxon>
        <taxon>Paenibacillus</taxon>
    </lineage>
</organism>